<reference evidence="2" key="1">
    <citation type="submission" date="2021-07" db="EMBL/GenBank/DDBJ databases">
        <authorList>
            <person name="Durling M."/>
        </authorList>
    </citation>
    <scope>NUCLEOTIDE SEQUENCE</scope>
</reference>
<evidence type="ECO:0000313" key="2">
    <source>
        <dbReference type="EMBL" id="CAG8949685.1"/>
    </source>
</evidence>
<dbReference type="EMBL" id="CAJVRL010000025">
    <property type="protein sequence ID" value="CAG8949685.1"/>
    <property type="molecule type" value="Genomic_DNA"/>
</dbReference>
<evidence type="ECO:0000313" key="3">
    <source>
        <dbReference type="Proteomes" id="UP000696280"/>
    </source>
</evidence>
<gene>
    <name evidence="2" type="ORF">HYFRA_00004003</name>
</gene>
<feature type="region of interest" description="Disordered" evidence="1">
    <location>
        <begin position="20"/>
        <end position="44"/>
    </location>
</feature>
<sequence length="84" mass="9360">MPVRTYLGKFSSLRHILKKLIPGRDSPTPPKSEKVPAKAKNHDHRPSSEFEAACFDCSSTVKHTNAVFIAPPDTMCLLKQREGL</sequence>
<organism evidence="2 3">
    <name type="scientific">Hymenoscyphus fraxineus</name>
    <dbReference type="NCBI Taxonomy" id="746836"/>
    <lineage>
        <taxon>Eukaryota</taxon>
        <taxon>Fungi</taxon>
        <taxon>Dikarya</taxon>
        <taxon>Ascomycota</taxon>
        <taxon>Pezizomycotina</taxon>
        <taxon>Leotiomycetes</taxon>
        <taxon>Helotiales</taxon>
        <taxon>Helotiaceae</taxon>
        <taxon>Hymenoscyphus</taxon>
    </lineage>
</organism>
<evidence type="ECO:0000256" key="1">
    <source>
        <dbReference type="SAM" id="MobiDB-lite"/>
    </source>
</evidence>
<dbReference type="AlphaFoldDB" id="A0A9N9PN70"/>
<keyword evidence="3" id="KW-1185">Reference proteome</keyword>
<accession>A0A9N9PN70</accession>
<protein>
    <submittedName>
        <fullName evidence="2">Uncharacterized protein</fullName>
    </submittedName>
</protein>
<dbReference type="Proteomes" id="UP000696280">
    <property type="component" value="Unassembled WGS sequence"/>
</dbReference>
<proteinExistence type="predicted"/>
<name>A0A9N9PN70_9HELO</name>
<comment type="caution">
    <text evidence="2">The sequence shown here is derived from an EMBL/GenBank/DDBJ whole genome shotgun (WGS) entry which is preliminary data.</text>
</comment>